<sequence length="225" mass="23092">MWSTVLLLGLSVVLEPVRIGLVVLMLNRRRPLVQLLVFLCGGVTMGVGVGLVLLFLIGATPLAGHLTVAGVQISTGLVALLVAVLLVTGVSARFLRRVPAKPAPPARAGWLSATARQLLHGDSLYVAAVAGMGAALPSANYLGAMAAILASAAAPAARAEALLAFNAVAFAMAEIPLLSYLVAPRQTRAAAAALRDWLRARTQRGAGFMVGAGGCLMLTLGLSRL</sequence>
<dbReference type="Proteomes" id="UP000320513">
    <property type="component" value="Unassembled WGS sequence"/>
</dbReference>
<accession>A0A557Y0Z0</accession>
<protein>
    <submittedName>
        <fullName evidence="2">GAP family protein</fullName>
    </submittedName>
</protein>
<dbReference type="EMBL" id="VMQU01000003">
    <property type="protein sequence ID" value="TVS92240.1"/>
    <property type="molecule type" value="Genomic_DNA"/>
</dbReference>
<evidence type="ECO:0000256" key="1">
    <source>
        <dbReference type="SAM" id="Phobius"/>
    </source>
</evidence>
<dbReference type="InterPro" id="IPR021315">
    <property type="entry name" value="Gap/Sap"/>
</dbReference>
<proteinExistence type="predicted"/>
<keyword evidence="1" id="KW-1133">Transmembrane helix</keyword>
<feature type="transmembrane region" description="Helical" evidence="1">
    <location>
        <begin position="33"/>
        <end position="57"/>
    </location>
</feature>
<feature type="transmembrane region" description="Helical" evidence="1">
    <location>
        <begin position="124"/>
        <end position="149"/>
    </location>
</feature>
<evidence type="ECO:0000313" key="2">
    <source>
        <dbReference type="EMBL" id="TVS92240.1"/>
    </source>
</evidence>
<keyword evidence="3" id="KW-1185">Reference proteome</keyword>
<keyword evidence="1" id="KW-0812">Transmembrane</keyword>
<organism evidence="2 3">
    <name type="scientific">Mycobacterium helveticum</name>
    <dbReference type="NCBI Taxonomy" id="2592811"/>
    <lineage>
        <taxon>Bacteria</taxon>
        <taxon>Bacillati</taxon>
        <taxon>Actinomycetota</taxon>
        <taxon>Actinomycetes</taxon>
        <taxon>Mycobacteriales</taxon>
        <taxon>Mycobacteriaceae</taxon>
        <taxon>Mycobacterium</taxon>
    </lineage>
</organism>
<dbReference type="AlphaFoldDB" id="A0A557Y0Z0"/>
<gene>
    <name evidence="2" type="ORF">FPZ47_01065</name>
</gene>
<name>A0A557Y0Z0_9MYCO</name>
<evidence type="ECO:0000313" key="3">
    <source>
        <dbReference type="Proteomes" id="UP000320513"/>
    </source>
</evidence>
<feature type="transmembrane region" description="Helical" evidence="1">
    <location>
        <begin position="6"/>
        <end position="26"/>
    </location>
</feature>
<dbReference type="OrthoDB" id="4627762at2"/>
<feature type="transmembrane region" description="Helical" evidence="1">
    <location>
        <begin position="204"/>
        <end position="222"/>
    </location>
</feature>
<feature type="transmembrane region" description="Helical" evidence="1">
    <location>
        <begin position="161"/>
        <end position="183"/>
    </location>
</feature>
<feature type="transmembrane region" description="Helical" evidence="1">
    <location>
        <begin position="63"/>
        <end position="87"/>
    </location>
</feature>
<dbReference type="RefSeq" id="WP_144948061.1">
    <property type="nucleotide sequence ID" value="NZ_VMQU01000003.1"/>
</dbReference>
<reference evidence="2 3" key="1">
    <citation type="submission" date="2019-07" db="EMBL/GenBank/DDBJ databases">
        <title>New Mycobacterium species.</title>
        <authorList>
            <person name="Tortoli E."/>
            <person name="Ghielmetti G."/>
            <person name="Friedel U."/>
            <person name="Trovato A."/>
        </authorList>
    </citation>
    <scope>NUCLEOTIDE SEQUENCE [LARGE SCALE GENOMIC DNA]</scope>
    <source>
        <strain evidence="2 3">16-83</strain>
    </source>
</reference>
<dbReference type="Pfam" id="PF11139">
    <property type="entry name" value="SfLAP"/>
    <property type="match status" value="1"/>
</dbReference>
<comment type="caution">
    <text evidence="2">The sequence shown here is derived from an EMBL/GenBank/DDBJ whole genome shotgun (WGS) entry which is preliminary data.</text>
</comment>
<keyword evidence="1" id="KW-0472">Membrane</keyword>